<protein>
    <submittedName>
        <fullName evidence="3">N-acetylmuramoyl-L-alanine amidase</fullName>
        <ecNumber evidence="3">3.5.1.28</ecNumber>
    </submittedName>
</protein>
<dbReference type="InterPro" id="IPR050695">
    <property type="entry name" value="N-acetylmuramoyl_amidase_3"/>
</dbReference>
<dbReference type="SMART" id="SM00646">
    <property type="entry name" value="Ami_3"/>
    <property type="match status" value="1"/>
</dbReference>
<dbReference type="RefSeq" id="WP_323466305.1">
    <property type="nucleotide sequence ID" value="NZ_CP144224.1"/>
</dbReference>
<evidence type="ECO:0000313" key="3">
    <source>
        <dbReference type="EMBL" id="MDV2884863.1"/>
    </source>
</evidence>
<dbReference type="PANTHER" id="PTHR30404">
    <property type="entry name" value="N-ACETYLMURAMOYL-L-ALANINE AMIDASE"/>
    <property type="match status" value="1"/>
</dbReference>
<reference evidence="3" key="1">
    <citation type="submission" date="2023-10" db="EMBL/GenBank/DDBJ databases">
        <title>Screening of Alkalihalophilus pseudofirmusBZ-TG-HK211 and Its Alleviation of Salt Stress on Rapeseed Growth.</title>
        <authorList>
            <person name="Zhao B."/>
            <person name="Guo T."/>
        </authorList>
    </citation>
    <scope>NUCLEOTIDE SEQUENCE</scope>
    <source>
        <strain evidence="3">BZ-TG-HK211</strain>
    </source>
</reference>
<dbReference type="EC" id="3.5.1.28" evidence="3"/>
<dbReference type="Proteomes" id="UP001285636">
    <property type="component" value="Unassembled WGS sequence"/>
</dbReference>
<dbReference type="SUPFAM" id="SSF53187">
    <property type="entry name" value="Zn-dependent exopeptidases"/>
    <property type="match status" value="1"/>
</dbReference>
<dbReference type="PANTHER" id="PTHR30404:SF0">
    <property type="entry name" value="N-ACETYLMURAMOYL-L-ALANINE AMIDASE AMIC"/>
    <property type="match status" value="1"/>
</dbReference>
<evidence type="ECO:0000259" key="2">
    <source>
        <dbReference type="SMART" id="SM00646"/>
    </source>
</evidence>
<proteinExistence type="predicted"/>
<feature type="domain" description="MurNAc-LAA" evidence="2">
    <location>
        <begin position="65"/>
        <end position="173"/>
    </location>
</feature>
<dbReference type="Pfam" id="PF01520">
    <property type="entry name" value="Amidase_3"/>
    <property type="match status" value="1"/>
</dbReference>
<dbReference type="AlphaFoldDB" id="A0AAJ2KZL7"/>
<dbReference type="GO" id="GO:0008745">
    <property type="term" value="F:N-acetylmuramoyl-L-alanine amidase activity"/>
    <property type="evidence" value="ECO:0007669"/>
    <property type="project" value="UniProtKB-EC"/>
</dbReference>
<evidence type="ECO:0000313" key="4">
    <source>
        <dbReference type="Proteomes" id="UP001285636"/>
    </source>
</evidence>
<dbReference type="Gene3D" id="3.40.630.40">
    <property type="entry name" value="Zn-dependent exopeptidases"/>
    <property type="match status" value="1"/>
</dbReference>
<sequence length="233" mass="25966">MSKIKIMIDPGHGGRDPGAVANGLVEKDITLTIAREIREILLKNYDVLIRMTRDSDMFVSLEDRARLANSWGADYFISIHINAGGGTGFESFRHPHAAKHTGQFQACIHEGILGKITARDRGRKTANYAVLRLTKMAAVLTESYFIDHVEDSKKLKEASVIKAIATGHVVGLQEMLNLRLINESLTPRPRLVKVYRLLVDGVQVGAYGERENVMAQVNQFLDSAKKIEVERVE</sequence>
<keyword evidence="1 3" id="KW-0378">Hydrolase</keyword>
<dbReference type="CDD" id="cd02696">
    <property type="entry name" value="MurNAc-LAA"/>
    <property type="match status" value="1"/>
</dbReference>
<dbReference type="EMBL" id="JAWJAY010000001">
    <property type="protein sequence ID" value="MDV2884863.1"/>
    <property type="molecule type" value="Genomic_DNA"/>
</dbReference>
<organism evidence="3 4">
    <name type="scientific">Alkalihalophilus pseudofirmus</name>
    <name type="common">Bacillus pseudofirmus</name>
    <dbReference type="NCBI Taxonomy" id="79885"/>
    <lineage>
        <taxon>Bacteria</taxon>
        <taxon>Bacillati</taxon>
        <taxon>Bacillota</taxon>
        <taxon>Bacilli</taxon>
        <taxon>Bacillales</taxon>
        <taxon>Bacillaceae</taxon>
        <taxon>Alkalihalophilus</taxon>
    </lineage>
</organism>
<accession>A0AAJ2KZL7</accession>
<dbReference type="GO" id="GO:0009253">
    <property type="term" value="P:peptidoglycan catabolic process"/>
    <property type="evidence" value="ECO:0007669"/>
    <property type="project" value="InterPro"/>
</dbReference>
<name>A0AAJ2KZL7_ALKPS</name>
<dbReference type="InterPro" id="IPR002508">
    <property type="entry name" value="MurNAc-LAA_cat"/>
</dbReference>
<gene>
    <name evidence="3" type="ORF">RYX45_06710</name>
</gene>
<evidence type="ECO:0000256" key="1">
    <source>
        <dbReference type="ARBA" id="ARBA00022801"/>
    </source>
</evidence>
<dbReference type="GO" id="GO:0030288">
    <property type="term" value="C:outer membrane-bounded periplasmic space"/>
    <property type="evidence" value="ECO:0007669"/>
    <property type="project" value="TreeGrafter"/>
</dbReference>
<comment type="caution">
    <text evidence="3">The sequence shown here is derived from an EMBL/GenBank/DDBJ whole genome shotgun (WGS) entry which is preliminary data.</text>
</comment>